<gene>
    <name evidence="1" type="ORF">VHEMI10214</name>
</gene>
<dbReference type="InterPro" id="IPR036188">
    <property type="entry name" value="FAD/NAD-bd_sf"/>
</dbReference>
<dbReference type="AlphaFoldDB" id="A0A0A1TSZ3"/>
<dbReference type="OrthoDB" id="68575at2759"/>
<protein>
    <recommendedName>
        <fullName evidence="3">Amine oxidase domain-containing protein</fullName>
    </recommendedName>
</protein>
<dbReference type="STRING" id="1531966.A0A0A1TSZ3"/>
<dbReference type="Proteomes" id="UP000039046">
    <property type="component" value="Unassembled WGS sequence"/>
</dbReference>
<reference evidence="1 2" key="1">
    <citation type="journal article" date="2015" name="Genome Announc.">
        <title>Draft Genome Sequence and Gene Annotation of the Entomopathogenic Fungus Verticillium hemipterigenum.</title>
        <authorList>
            <person name="Horn F."/>
            <person name="Habel A."/>
            <person name="Scharf D.H."/>
            <person name="Dworschak J."/>
            <person name="Brakhage A.A."/>
            <person name="Guthke R."/>
            <person name="Hertweck C."/>
            <person name="Linde J."/>
        </authorList>
    </citation>
    <scope>NUCLEOTIDE SEQUENCE [LARGE SCALE GENOMIC DNA]</scope>
</reference>
<dbReference type="EMBL" id="CDHN01000007">
    <property type="protein sequence ID" value="CEJ94697.1"/>
    <property type="molecule type" value="Genomic_DNA"/>
</dbReference>
<accession>A0A0A1TSZ3</accession>
<name>A0A0A1TSZ3_9HYPO</name>
<dbReference type="Gene3D" id="3.50.50.60">
    <property type="entry name" value="FAD/NAD(P)-binding domain"/>
    <property type="match status" value="1"/>
</dbReference>
<evidence type="ECO:0008006" key="3">
    <source>
        <dbReference type="Google" id="ProtNLM"/>
    </source>
</evidence>
<keyword evidence="2" id="KW-1185">Reference proteome</keyword>
<dbReference type="HOGENOM" id="CLU_130513_0_0_1"/>
<proteinExistence type="predicted"/>
<sequence>MDRSCSPIKIAVKTSEGCKLIVADKVVSAIPPTLENLGGYDLSRDEKHLFSKWKSNGYYTGLMNNTGLPAGLSLRSTQPSQPYSLPKLPSIYTLGRTTPTELTSVYYGSPTVLSVEEVKADIETALARLQKEKGFPETKPDWVVMSSHAPFNLEVSTEEIKRGFYERLWELNGERNTFYNGAAFMAQDSTVIWQYTENVLLPMILESLE</sequence>
<evidence type="ECO:0000313" key="1">
    <source>
        <dbReference type="EMBL" id="CEJ94697.1"/>
    </source>
</evidence>
<organism evidence="1 2">
    <name type="scientific">[Torrubiella] hemipterigena</name>
    <dbReference type="NCBI Taxonomy" id="1531966"/>
    <lineage>
        <taxon>Eukaryota</taxon>
        <taxon>Fungi</taxon>
        <taxon>Dikarya</taxon>
        <taxon>Ascomycota</taxon>
        <taxon>Pezizomycotina</taxon>
        <taxon>Sordariomycetes</taxon>
        <taxon>Hypocreomycetidae</taxon>
        <taxon>Hypocreales</taxon>
        <taxon>Clavicipitaceae</taxon>
        <taxon>Clavicipitaceae incertae sedis</taxon>
        <taxon>'Torrubiella' clade</taxon>
    </lineage>
</organism>
<evidence type="ECO:0000313" key="2">
    <source>
        <dbReference type="Proteomes" id="UP000039046"/>
    </source>
</evidence>